<dbReference type="Pfam" id="PF00072">
    <property type="entry name" value="Response_reg"/>
    <property type="match status" value="1"/>
</dbReference>
<accession>A0A7W3FPK1</accession>
<dbReference type="InterPro" id="IPR013783">
    <property type="entry name" value="Ig-like_fold"/>
</dbReference>
<evidence type="ECO:0000259" key="11">
    <source>
        <dbReference type="PROSITE" id="PS50110"/>
    </source>
</evidence>
<dbReference type="Pfam" id="PF07494">
    <property type="entry name" value="Reg_prop"/>
    <property type="match status" value="2"/>
</dbReference>
<keyword evidence="6" id="KW-0902">Two-component regulatory system</keyword>
<dbReference type="SMART" id="SM00388">
    <property type="entry name" value="HisKA"/>
    <property type="match status" value="1"/>
</dbReference>
<dbReference type="InterPro" id="IPR036890">
    <property type="entry name" value="HATPase_C_sf"/>
</dbReference>
<dbReference type="Pfam" id="PF07495">
    <property type="entry name" value="Y_Y_Y"/>
    <property type="match status" value="1"/>
</dbReference>
<dbReference type="SUPFAM" id="SSF47384">
    <property type="entry name" value="Homodimeric domain of signal transducing histidine kinase"/>
    <property type="match status" value="1"/>
</dbReference>
<dbReference type="PROSITE" id="PS50110">
    <property type="entry name" value="RESPONSE_REGULATORY"/>
    <property type="match status" value="1"/>
</dbReference>
<keyword evidence="3 7" id="KW-0597">Phosphoprotein</keyword>
<dbReference type="InterPro" id="IPR005467">
    <property type="entry name" value="His_kinase_dom"/>
</dbReference>
<dbReference type="SUPFAM" id="SSF63829">
    <property type="entry name" value="Calcium-dependent phosphotriesterase"/>
    <property type="match status" value="2"/>
</dbReference>
<sequence>MVGIPVPGTQAAAAPSASPGVAETPQLRRFGTAEGLPSRMVTALAEDRQGHVWAATDGGLARFDGVSLQAWRHDPQVEGSLPGDEIETLIVDRRDRLWLGINGVGLVRMGPQRDGFEAINDINEACEGQFWTLADDDDALWIGTSGYGLCRRQEDGTVQVFRHDPADPHSIPSDTVYTSLVDRRGRLWLGTERGVARWNGRSFDRIGADVLADMPVLRLKGDANDDVWAGTQAHGLLRIDGSDHVQRPGWGGGASLRSASVLHDRLGGYWIGSSDGLLRGDDQRLRRLEGDRGSGFLTAHSGVLDMLQDHEGGIWIALLTQGLAYLPPDWRRFSTWYQLDGKSLDSQYLLSAASDGTHFFVGAAHGVYQLDPQGSLSLLVNDERLGSGAIWSLLPRPDGSLWLGRAGRISVYDPQRETYRDLLIHGGSDLRQRIDLMRAAPDGTVWLSVMNHGLQQRDASGKLLREVLAKALPGGSDAPVEQLRFDARGQLWAVGNMGVLRLQDDRFIAVPGVSRGSIFDLAWQSASSLWLARQGAFERYDWDGLSLTLREQVGAAQGVPPVSMGGLVPAANGEVWATSPRGLLRWDPQRRQLRIYSERDGLPDSEFTGRPPAQDAAGRVLAVSQTGLVAFDPNVDDVALPPSQLVVGSVRVRRDDAEGWQDVAADAPIVLGPDDRDLQINARLLSFANPAGNAYRFRVQGYDLNWVPAMEGERTLSRLPAGNYRIEIQARAAAGDWTPSRELLVQVLPPWWRNGVALLVYVLCALLLLAAVAWYVRLRLRRRHQWQLSLHKQHLAEQASQAKSHFLATLGHEVRTPMTGVLGMSELLLDTSLDEQQRSYAGAIHQAGNHLLRLVNDALDLARIEAGRLELDIRPFALGALLDEVQGLMEPIARQRGLDFRRTVALPGNLCASGDEMRIRQILMNLLGNAIKFTERGHVGIGVRPAGDHVGLVFEVIDSGPGISADQQERLFLRFEQADGPRTASRYGGTGLGLAICQELAVAMGGGITVDSRPGQGARFIVELPLPWQVEEGSPGSDVPSMSLKLPPLRILLVEDDPTVADVVVGLLAVRGHRVVHAMHGLAALAEVATADFDAGLLDLDLPALDGLSLARQLRAMGHVFPLVAVTARSDVYAESEVLSAGFDGFLRKPVTGDMLVEALAKARLRRGPG</sequence>
<dbReference type="FunFam" id="1.10.287.130:FF:000028">
    <property type="entry name" value="Hybrid signal transduction histidine kinase"/>
    <property type="match status" value="1"/>
</dbReference>
<dbReference type="EC" id="2.7.13.3" evidence="2"/>
<dbReference type="SUPFAM" id="SSF55874">
    <property type="entry name" value="ATPase domain of HSP90 chaperone/DNA topoisomerase II/histidine kinase"/>
    <property type="match status" value="1"/>
</dbReference>
<evidence type="ECO:0000313" key="13">
    <source>
        <dbReference type="Proteomes" id="UP000547058"/>
    </source>
</evidence>
<dbReference type="PANTHER" id="PTHR43047:SF72">
    <property type="entry name" value="OSMOSENSING HISTIDINE PROTEIN KINASE SLN1"/>
    <property type="match status" value="1"/>
</dbReference>
<keyword evidence="13" id="KW-1185">Reference proteome</keyword>
<dbReference type="InterPro" id="IPR036097">
    <property type="entry name" value="HisK_dim/P_sf"/>
</dbReference>
<dbReference type="PROSITE" id="PS50109">
    <property type="entry name" value="HIS_KIN"/>
    <property type="match status" value="1"/>
</dbReference>
<dbReference type="Pfam" id="PF02518">
    <property type="entry name" value="HATPase_c"/>
    <property type="match status" value="1"/>
</dbReference>
<dbReference type="FunFam" id="3.30.565.10:FF:000010">
    <property type="entry name" value="Sensor histidine kinase RcsC"/>
    <property type="match status" value="1"/>
</dbReference>
<evidence type="ECO:0000256" key="9">
    <source>
        <dbReference type="SAM" id="Phobius"/>
    </source>
</evidence>
<dbReference type="GO" id="GO:0005886">
    <property type="term" value="C:plasma membrane"/>
    <property type="evidence" value="ECO:0007669"/>
    <property type="project" value="TreeGrafter"/>
</dbReference>
<comment type="catalytic activity">
    <reaction evidence="1">
        <text>ATP + protein L-histidine = ADP + protein N-phospho-L-histidine.</text>
        <dbReference type="EC" id="2.7.13.3"/>
    </reaction>
</comment>
<dbReference type="EMBL" id="JACGXS010000011">
    <property type="protein sequence ID" value="MBA8683396.1"/>
    <property type="molecule type" value="Genomic_DNA"/>
</dbReference>
<dbReference type="CDD" id="cd17546">
    <property type="entry name" value="REC_hyHK_CKI1_RcsC-like"/>
    <property type="match status" value="1"/>
</dbReference>
<dbReference type="InterPro" id="IPR004358">
    <property type="entry name" value="Sig_transdc_His_kin-like_C"/>
</dbReference>
<dbReference type="GO" id="GO:0009927">
    <property type="term" value="F:histidine phosphotransfer kinase activity"/>
    <property type="evidence" value="ECO:0007669"/>
    <property type="project" value="TreeGrafter"/>
</dbReference>
<evidence type="ECO:0000256" key="6">
    <source>
        <dbReference type="ARBA" id="ARBA00023012"/>
    </source>
</evidence>
<keyword evidence="9" id="KW-1133">Transmembrane helix</keyword>
<dbReference type="InterPro" id="IPR015943">
    <property type="entry name" value="WD40/YVTN_repeat-like_dom_sf"/>
</dbReference>
<dbReference type="InterPro" id="IPR011110">
    <property type="entry name" value="Reg_prop"/>
</dbReference>
<dbReference type="Gene3D" id="3.30.565.10">
    <property type="entry name" value="Histidine kinase-like ATPase, C-terminal domain"/>
    <property type="match status" value="1"/>
</dbReference>
<dbReference type="Gene3D" id="2.60.40.10">
    <property type="entry name" value="Immunoglobulins"/>
    <property type="match status" value="1"/>
</dbReference>
<evidence type="ECO:0000259" key="10">
    <source>
        <dbReference type="PROSITE" id="PS50109"/>
    </source>
</evidence>
<dbReference type="GO" id="GO:0000155">
    <property type="term" value="F:phosphorelay sensor kinase activity"/>
    <property type="evidence" value="ECO:0007669"/>
    <property type="project" value="InterPro"/>
</dbReference>
<keyword evidence="4" id="KW-0808">Transferase</keyword>
<dbReference type="Gene3D" id="3.40.50.2300">
    <property type="match status" value="1"/>
</dbReference>
<dbReference type="Gene3D" id="1.10.287.130">
    <property type="match status" value="1"/>
</dbReference>
<dbReference type="InterPro" id="IPR001789">
    <property type="entry name" value="Sig_transdc_resp-reg_receiver"/>
</dbReference>
<feature type="domain" description="Histidine kinase" evidence="10">
    <location>
        <begin position="809"/>
        <end position="1028"/>
    </location>
</feature>
<evidence type="ECO:0000256" key="3">
    <source>
        <dbReference type="ARBA" id="ARBA00022553"/>
    </source>
</evidence>
<evidence type="ECO:0000256" key="7">
    <source>
        <dbReference type="PROSITE-ProRule" id="PRU00169"/>
    </source>
</evidence>
<evidence type="ECO:0000256" key="1">
    <source>
        <dbReference type="ARBA" id="ARBA00000085"/>
    </source>
</evidence>
<keyword evidence="9" id="KW-0472">Membrane</keyword>
<feature type="transmembrane region" description="Helical" evidence="9">
    <location>
        <begin position="751"/>
        <end position="776"/>
    </location>
</feature>
<dbReference type="SMART" id="SM00448">
    <property type="entry name" value="REC"/>
    <property type="match status" value="1"/>
</dbReference>
<feature type="modified residue" description="4-aspartylphosphate" evidence="7">
    <location>
        <position position="1099"/>
    </location>
</feature>
<dbReference type="Gene3D" id="2.130.10.10">
    <property type="entry name" value="YVTN repeat-like/Quinoprotein amine dehydrogenase"/>
    <property type="match status" value="4"/>
</dbReference>
<gene>
    <name evidence="12" type="ORF">H4O11_16475</name>
</gene>
<dbReference type="RefSeq" id="WP_182340995.1">
    <property type="nucleotide sequence ID" value="NZ_JACGXS010000011.1"/>
</dbReference>
<keyword evidence="9" id="KW-0812">Transmembrane</keyword>
<dbReference type="Pfam" id="PF00512">
    <property type="entry name" value="HisKA"/>
    <property type="match status" value="1"/>
</dbReference>
<reference evidence="12 13" key="1">
    <citation type="submission" date="2020-08" db="EMBL/GenBank/DDBJ databases">
        <title>Stenotrophomonas tumulicola JCM 30961.</title>
        <authorList>
            <person name="Deng Y."/>
        </authorList>
    </citation>
    <scope>NUCLEOTIDE SEQUENCE [LARGE SCALE GENOMIC DNA]</scope>
    <source>
        <strain evidence="12 13">JCM 30961</strain>
    </source>
</reference>
<proteinExistence type="predicted"/>
<feature type="region of interest" description="Disordered" evidence="8">
    <location>
        <begin position="1"/>
        <end position="22"/>
    </location>
</feature>
<evidence type="ECO:0000256" key="2">
    <source>
        <dbReference type="ARBA" id="ARBA00012438"/>
    </source>
</evidence>
<dbReference type="CDD" id="cd16922">
    <property type="entry name" value="HATPase_EvgS-ArcB-TorS-like"/>
    <property type="match status" value="1"/>
</dbReference>
<dbReference type="SUPFAM" id="SSF52172">
    <property type="entry name" value="CheY-like"/>
    <property type="match status" value="1"/>
</dbReference>
<evidence type="ECO:0000256" key="4">
    <source>
        <dbReference type="ARBA" id="ARBA00022679"/>
    </source>
</evidence>
<evidence type="ECO:0000256" key="8">
    <source>
        <dbReference type="SAM" id="MobiDB-lite"/>
    </source>
</evidence>
<evidence type="ECO:0000256" key="5">
    <source>
        <dbReference type="ARBA" id="ARBA00022777"/>
    </source>
</evidence>
<feature type="domain" description="Response regulatory" evidence="11">
    <location>
        <begin position="1050"/>
        <end position="1164"/>
    </location>
</feature>
<keyword evidence="5" id="KW-0418">Kinase</keyword>
<dbReference type="AlphaFoldDB" id="A0A7W3FPK1"/>
<dbReference type="CDD" id="cd00082">
    <property type="entry name" value="HisKA"/>
    <property type="match status" value="1"/>
</dbReference>
<dbReference type="SMART" id="SM00387">
    <property type="entry name" value="HATPase_c"/>
    <property type="match status" value="1"/>
</dbReference>
<comment type="caution">
    <text evidence="12">The sequence shown here is derived from an EMBL/GenBank/DDBJ whole genome shotgun (WGS) entry which is preliminary data.</text>
</comment>
<organism evidence="12 13">
    <name type="scientific">Stenotrophomonas tumulicola</name>
    <dbReference type="NCBI Taxonomy" id="1685415"/>
    <lineage>
        <taxon>Bacteria</taxon>
        <taxon>Pseudomonadati</taxon>
        <taxon>Pseudomonadota</taxon>
        <taxon>Gammaproteobacteria</taxon>
        <taxon>Lysobacterales</taxon>
        <taxon>Lysobacteraceae</taxon>
        <taxon>Stenotrophomonas</taxon>
    </lineage>
</organism>
<dbReference type="InterPro" id="IPR011123">
    <property type="entry name" value="Y_Y_Y"/>
</dbReference>
<dbReference type="InterPro" id="IPR011006">
    <property type="entry name" value="CheY-like_superfamily"/>
</dbReference>
<evidence type="ECO:0000313" key="12">
    <source>
        <dbReference type="EMBL" id="MBA8683396.1"/>
    </source>
</evidence>
<dbReference type="Proteomes" id="UP000547058">
    <property type="component" value="Unassembled WGS sequence"/>
</dbReference>
<dbReference type="InterPro" id="IPR003661">
    <property type="entry name" value="HisK_dim/P_dom"/>
</dbReference>
<dbReference type="PANTHER" id="PTHR43047">
    <property type="entry name" value="TWO-COMPONENT HISTIDINE PROTEIN KINASE"/>
    <property type="match status" value="1"/>
</dbReference>
<protein>
    <recommendedName>
        <fullName evidence="2">histidine kinase</fullName>
        <ecNumber evidence="2">2.7.13.3</ecNumber>
    </recommendedName>
</protein>
<name>A0A7W3FPK1_9GAMM</name>
<dbReference type="PRINTS" id="PR00344">
    <property type="entry name" value="BCTRLSENSOR"/>
</dbReference>
<dbReference type="InterPro" id="IPR003594">
    <property type="entry name" value="HATPase_dom"/>
</dbReference>